<evidence type="ECO:0000313" key="4">
    <source>
        <dbReference type="EMBL" id="MCH7413947.1"/>
    </source>
</evidence>
<dbReference type="NCBIfam" id="TIGR04183">
    <property type="entry name" value="Por_Secre_tail"/>
    <property type="match status" value="1"/>
</dbReference>
<dbReference type="Gene3D" id="2.60.40.10">
    <property type="entry name" value="Immunoglobulins"/>
    <property type="match status" value="1"/>
</dbReference>
<dbReference type="NCBIfam" id="NF038128">
    <property type="entry name" value="choice_anch_J"/>
    <property type="match status" value="1"/>
</dbReference>
<dbReference type="Gene3D" id="3.60.10.10">
    <property type="entry name" value="Endonuclease/exonuclease/phosphatase"/>
    <property type="match status" value="1"/>
</dbReference>
<name>A0ABS9VBX9_9BACT</name>
<dbReference type="Pfam" id="PF13290">
    <property type="entry name" value="CHB_HEX_C_1"/>
    <property type="match status" value="1"/>
</dbReference>
<dbReference type="Proteomes" id="UP001165430">
    <property type="component" value="Unassembled WGS sequence"/>
</dbReference>
<dbReference type="EMBL" id="JAKZGO010000007">
    <property type="protein sequence ID" value="MCH7413947.1"/>
    <property type="molecule type" value="Genomic_DNA"/>
</dbReference>
<proteinExistence type="predicted"/>
<evidence type="ECO:0000313" key="5">
    <source>
        <dbReference type="Proteomes" id="UP001165430"/>
    </source>
</evidence>
<sequence length="1581" mass="169433">MKQSLQKTLLFAWLFMGIFALNAQTVSIAGWTFGTVAGEESTLADQGNSNNLGVQQISLVGANPSGYIAGSPGRAITSNSWASTAPENYWQFTLNTIGFENLAISLKQRSSNTGPRDFQLQYSLDGNTWINVNSGTITVGNNFTSGVLNNLSLPSALNNSPLIYIRSLLVSDVSVNGGTIANTGTSAIDEIFITGTASSSEPLPLAATPQINPAGGTFVEAQSVTLTTATEDATIYFTLDGSIPNLGSQQYNAPLLIEESTVISAIAFKEGFDVSEIASATFTISLPQIPASSIPYSQDFTQFVSLSNPVTSFGADDEWSFEGGALNYNGVFGAGTAGGFRGVDVLGYQHTGSSGTLEARLSLKNTTGSVITELEISYDGKAGRIDQTRFPEWTVSIDGVEFAELSYSTADGIDKSVSALISGLNILPEEIFNLTWSSDRGFNAGGGSRQIGLTNLEISVPVSLDPIEFVNWDFTGQPGNQVFTEGNTLAPGVLAGNFGRGTGINPTSAGNSISSNGWNTGENRYFSFGFTVAPDKLVDLSALQLGSTSSNTGPRDLALVYSGDGYTSRLAEWTHTGSFVNQIIDLSGLQNLSGEVEFRIISTSDVSANGGTVAAGGTLRVTNYFSSEGSLPVAFSGVIKDAAGVIIPTLTVDPNSIDFGIVSLADESPVLSYELSGSNLEGDVTISSSSPFSISKDGVAFASSLIFTSEELASSQTIFVKVDNSVEGVFNSSITQQTTGTLPVSLTVSASIFDPFNITEDFNASCPSLPSGWSAISVLGDQVWACTTFGRAGTTPTASAPSGLQINGFAGGAVLNEDWIITPSYDLTGFNIPLMSFWSRVAFQGPRLKLLISTDYENGNPNTATWTELSDRFANSDQWTYSGEIDLSAYLGQNIRIAFVYNSSPETGAARWTLDDFELFSSDIPASPFFTNSIGNVDYYHFGITAVSTASVITRTFNFSLSNAVDNLTISANEAFEFSKNGNDFSNSLTYTPEESANLNTVTIRFRPTQEGAFASPINFVSESGDINESRGYLTGATIEKDKTFDVVNWNVEWFGSSNSGQGPTNVDLQLQNVKTIIEDLDADVYAFQEITNLDKFYELADALPGYRGFNSPAVSQAGDFSQAQKLTYLYKTATVDSVTTRVLLQDVNPADLVGYPSGADRFWASGRLPYLFEIRTNINGVQKNINLINVHTRSNGGGESAANPRYAMRKYDVNVLKDSLDVYYKDVPLIILGDFNDDLDETVADQNAPTVNTSETSFINYINDSENYIPITISLSNAGLRTFPSFENVIDHQIISNELLVNWIVNSERIVAPYDLIPNFDNTTSDHLPIKTRFTFKCDLVSASIIASASEVCPGNNSVSFELSGGIYDSVVGWEISTDEGATWNLISGTAELLSITLEDIEENSLVRAILDSNICEPIATESVAVDITSLATPLIAFESSRLFTFSGGVSYVWFKNGKQVAVTTTNETRIQGAGTYTVIITDANGCSVESEPFSFPVKGNQNKIKVFPNPTNSFVNIELKRAEGLQNVELRSANGVLLQSMLTNGGTVQFDVSRAAKGVYLIVITDRFGNSTIERLIVR</sequence>
<reference evidence="4" key="1">
    <citation type="submission" date="2022-03" db="EMBL/GenBank/DDBJ databases">
        <title>De novo assembled genomes of Belliella spp. (Cyclobacteriaceae) strains.</title>
        <authorList>
            <person name="Szabo A."/>
            <person name="Korponai K."/>
            <person name="Felfoldi T."/>
        </authorList>
    </citation>
    <scope>NUCLEOTIDE SEQUENCE</scope>
    <source>
        <strain evidence="4">DSM 111903</strain>
    </source>
</reference>
<dbReference type="InterPro" id="IPR036691">
    <property type="entry name" value="Endo/exonu/phosph_ase_sf"/>
</dbReference>
<dbReference type="RefSeq" id="WP_241412123.1">
    <property type="nucleotide sequence ID" value="NZ_JAKZGO010000007.1"/>
</dbReference>
<keyword evidence="5" id="KW-1185">Reference proteome</keyword>
<feature type="domain" description="Endonuclease/exonuclease/phosphatase" evidence="1">
    <location>
        <begin position="1049"/>
        <end position="1328"/>
    </location>
</feature>
<evidence type="ECO:0000259" key="3">
    <source>
        <dbReference type="Pfam" id="PF18962"/>
    </source>
</evidence>
<dbReference type="InterPro" id="IPR005135">
    <property type="entry name" value="Endo/exonuclease/phosphatase"/>
</dbReference>
<dbReference type="InterPro" id="IPR013783">
    <property type="entry name" value="Ig-like_fold"/>
</dbReference>
<organism evidence="4 5">
    <name type="scientific">Belliella alkalica</name>
    <dbReference type="NCBI Taxonomy" id="1730871"/>
    <lineage>
        <taxon>Bacteria</taxon>
        <taxon>Pseudomonadati</taxon>
        <taxon>Bacteroidota</taxon>
        <taxon>Cytophagia</taxon>
        <taxon>Cytophagales</taxon>
        <taxon>Cyclobacteriaceae</taxon>
        <taxon>Belliella</taxon>
    </lineage>
</organism>
<accession>A0ABS9VBX9</accession>
<comment type="caution">
    <text evidence="4">The sequence shown here is derived from an EMBL/GenBank/DDBJ whole genome shotgun (WGS) entry which is preliminary data.</text>
</comment>
<gene>
    <name evidence="4" type="ORF">MM213_10650</name>
</gene>
<dbReference type="SUPFAM" id="SSF56219">
    <property type="entry name" value="DNase I-like"/>
    <property type="match status" value="1"/>
</dbReference>
<dbReference type="Pfam" id="PF03372">
    <property type="entry name" value="Exo_endo_phos"/>
    <property type="match status" value="1"/>
</dbReference>
<dbReference type="Gene3D" id="2.60.120.260">
    <property type="entry name" value="Galactose-binding domain-like"/>
    <property type="match status" value="1"/>
</dbReference>
<dbReference type="Pfam" id="PF18962">
    <property type="entry name" value="Por_Secre_tail"/>
    <property type="match status" value="1"/>
</dbReference>
<feature type="domain" description="Secretion system C-terminal sorting" evidence="3">
    <location>
        <begin position="1508"/>
        <end position="1580"/>
    </location>
</feature>
<protein>
    <submittedName>
        <fullName evidence="4">Chitobiase/beta-hexosaminidase C-terminal domain-containing protein</fullName>
    </submittedName>
</protein>
<dbReference type="InterPro" id="IPR059177">
    <property type="entry name" value="GH29D-like_dom"/>
</dbReference>
<dbReference type="InterPro" id="IPR026444">
    <property type="entry name" value="Secre_tail"/>
</dbReference>
<evidence type="ECO:0000259" key="2">
    <source>
        <dbReference type="Pfam" id="PF13290"/>
    </source>
</evidence>
<evidence type="ECO:0000259" key="1">
    <source>
        <dbReference type="Pfam" id="PF03372"/>
    </source>
</evidence>
<feature type="domain" description="GH29D-like beta-sandwich" evidence="2">
    <location>
        <begin position="213"/>
        <end position="277"/>
    </location>
</feature>